<dbReference type="KEGG" id="sclo:SCLO_3000320"/>
<accession>A0A1E1F865</accession>
<dbReference type="Proteomes" id="UP000218272">
    <property type="component" value="Plasmid pSCLO_3"/>
</dbReference>
<dbReference type="EMBL" id="AP017657">
    <property type="protein sequence ID" value="BAV66699.1"/>
    <property type="molecule type" value="Genomic_DNA"/>
</dbReference>
<feature type="chain" id="PRO_5009112643" description="Conjugal transfer protein TrbH" evidence="1">
    <location>
        <begin position="19"/>
        <end position="149"/>
    </location>
</feature>
<feature type="signal peptide" evidence="1">
    <location>
        <begin position="1"/>
        <end position="18"/>
    </location>
</feature>
<evidence type="ECO:0008006" key="4">
    <source>
        <dbReference type="Google" id="ProtNLM"/>
    </source>
</evidence>
<organism evidence="2 3">
    <name type="scientific">Sphingobium cloacae</name>
    <dbReference type="NCBI Taxonomy" id="120107"/>
    <lineage>
        <taxon>Bacteria</taxon>
        <taxon>Pseudomonadati</taxon>
        <taxon>Pseudomonadota</taxon>
        <taxon>Alphaproteobacteria</taxon>
        <taxon>Sphingomonadales</taxon>
        <taxon>Sphingomonadaceae</taxon>
        <taxon>Sphingobium</taxon>
    </lineage>
</organism>
<dbReference type="PROSITE" id="PS51257">
    <property type="entry name" value="PROKAR_LIPOPROTEIN"/>
    <property type="match status" value="1"/>
</dbReference>
<reference evidence="2 3" key="1">
    <citation type="submission" date="2016-10" db="EMBL/GenBank/DDBJ databases">
        <title>Complete Genome Sequence of the Nonylphenol-Degrading Bacterium Sphingobium cloacae JCM 10874T.</title>
        <authorList>
            <person name="Ootsuka M."/>
            <person name="Nishizawa T."/>
            <person name="Ohta H."/>
        </authorList>
    </citation>
    <scope>NUCLEOTIDE SEQUENCE [LARGE SCALE GENOMIC DNA]</scope>
    <source>
        <strain evidence="2 3">JCM 10874</strain>
        <plasmid evidence="3">psclo_3 dna</plasmid>
    </source>
</reference>
<protein>
    <recommendedName>
        <fullName evidence="4">Conjugal transfer protein TrbH</fullName>
    </recommendedName>
</protein>
<keyword evidence="2" id="KW-0614">Plasmid</keyword>
<evidence type="ECO:0000313" key="2">
    <source>
        <dbReference type="EMBL" id="BAV66699.1"/>
    </source>
</evidence>
<gene>
    <name evidence="2" type="ORF">SCLO_3000320</name>
</gene>
<evidence type="ECO:0000313" key="3">
    <source>
        <dbReference type="Proteomes" id="UP000218272"/>
    </source>
</evidence>
<geneLocation type="plasmid" evidence="3">
    <name>psclo_3 dna</name>
</geneLocation>
<dbReference type="AlphaFoldDB" id="A0A1E1F865"/>
<sequence>MMSRPLRVLALAGCVALAGCATPRSDRSWVSPAAVSDASSIAAAIAEWLGEEAPPATSTLLVLPVSRRQADNGVTAALTADLRRMGYGLATSLAASPDAHVVRYLVTPIFERHVVVRVQLDGVEGARLFYRDGRGGLLPASALTMRGTL</sequence>
<keyword evidence="3" id="KW-1185">Reference proteome</keyword>
<evidence type="ECO:0000256" key="1">
    <source>
        <dbReference type="SAM" id="SignalP"/>
    </source>
</evidence>
<keyword evidence="1" id="KW-0732">Signal</keyword>
<proteinExistence type="predicted"/>
<name>A0A1E1F865_9SPHN</name>